<dbReference type="Pfam" id="PF13579">
    <property type="entry name" value="Glyco_trans_4_4"/>
    <property type="match status" value="1"/>
</dbReference>
<dbReference type="EMBL" id="AP012029">
    <property type="protein sequence ID" value="BAJ64487.1"/>
    <property type="molecule type" value="Genomic_DNA"/>
</dbReference>
<dbReference type="KEGG" id="atm:ANT_24610"/>
<dbReference type="eggNOG" id="COG0438">
    <property type="taxonomic scope" value="Bacteria"/>
</dbReference>
<dbReference type="SUPFAM" id="SSF53756">
    <property type="entry name" value="UDP-Glycosyltransferase/glycogen phosphorylase"/>
    <property type="match status" value="1"/>
</dbReference>
<name>E8MZD9_ANATU</name>
<dbReference type="HOGENOM" id="CLU_646625_0_0_0"/>
<evidence type="ECO:0000259" key="1">
    <source>
        <dbReference type="Pfam" id="PF13579"/>
    </source>
</evidence>
<feature type="domain" description="Glycosyltransferase subfamily 4-like N-terminal" evidence="1">
    <location>
        <begin position="24"/>
        <end position="209"/>
    </location>
</feature>
<dbReference type="AlphaFoldDB" id="E8MZD9"/>
<gene>
    <name evidence="2" type="ordered locus">ANT_24610</name>
</gene>
<evidence type="ECO:0000313" key="3">
    <source>
        <dbReference type="Proteomes" id="UP000008922"/>
    </source>
</evidence>
<dbReference type="STRING" id="926569.ANT_24610"/>
<protein>
    <recommendedName>
        <fullName evidence="1">Glycosyltransferase subfamily 4-like N-terminal domain-containing protein</fullName>
    </recommendedName>
</protein>
<dbReference type="InParanoid" id="E8MZD9"/>
<sequence length="424" mass="47972">MGEDSSRYRVLVLTRFFPPYGTAGGSIRIVKWMRYLAPEGWHFTVLTQDPQKPINRSPDSCENLLGEIPAGTEVVRVPAPFTLADPVGLGWRGLLASTLWGMRTLWVALKKAPKVDLILAVALPFTTAWMGALLSRLKGKPLVLDLKDDFVGNPIQKFKSPMRRFLEKEAEVWVFRTCRAVSVVTPESLEVYRRRYPQFAECIHYIPNGSDLEEIQQMKDVPQPPIDDHVFLILSTAGRYESGYRDAGPFLQSLALFLNKMPEAHPHVQAVFLGNALGKEYQPLLEQHNLSGVVKNFPAVSRRELVGWLRRANLYFLAQPLGNTTAIAGTLYEYWAAGQAPILLFAEPGSAQRLVDERKLGRCFGFHQIQDASDFMLQMYEVFQRGERVRIPQEGLEQYDRRKLAGEFGALLDKVIQVSQRRAV</sequence>
<accession>E8MZD9</accession>
<dbReference type="Proteomes" id="UP000008922">
    <property type="component" value="Chromosome"/>
</dbReference>
<proteinExistence type="predicted"/>
<dbReference type="Gene3D" id="3.40.50.2000">
    <property type="entry name" value="Glycogen Phosphorylase B"/>
    <property type="match status" value="2"/>
</dbReference>
<evidence type="ECO:0000313" key="2">
    <source>
        <dbReference type="EMBL" id="BAJ64487.1"/>
    </source>
</evidence>
<keyword evidence="3" id="KW-1185">Reference proteome</keyword>
<dbReference type="RefSeq" id="WP_013560842.1">
    <property type="nucleotide sequence ID" value="NC_014960.1"/>
</dbReference>
<dbReference type="InterPro" id="IPR028098">
    <property type="entry name" value="Glyco_trans_4-like_N"/>
</dbReference>
<organism evidence="2 3">
    <name type="scientific">Anaerolinea thermophila (strain DSM 14523 / JCM 11388 / NBRC 100420 / UNI-1)</name>
    <dbReference type="NCBI Taxonomy" id="926569"/>
    <lineage>
        <taxon>Bacteria</taxon>
        <taxon>Bacillati</taxon>
        <taxon>Chloroflexota</taxon>
        <taxon>Anaerolineae</taxon>
        <taxon>Anaerolineales</taxon>
        <taxon>Anaerolineaceae</taxon>
        <taxon>Anaerolinea</taxon>
    </lineage>
</organism>
<reference evidence="2 3" key="1">
    <citation type="submission" date="2010-12" db="EMBL/GenBank/DDBJ databases">
        <title>Whole genome sequence of Anaerolinea thermophila UNI-1.</title>
        <authorList>
            <person name="Narita-Yamada S."/>
            <person name="Kishi E."/>
            <person name="Watanabe Y."/>
            <person name="Takasaki K."/>
            <person name="Ankai A."/>
            <person name="Oguchi A."/>
            <person name="Fukui S."/>
            <person name="Takahashi M."/>
            <person name="Yashiro I."/>
            <person name="Hosoyama A."/>
            <person name="Sekiguchi Y."/>
            <person name="Hanada S."/>
            <person name="Fujita N."/>
        </authorList>
    </citation>
    <scope>NUCLEOTIDE SEQUENCE [LARGE SCALE GENOMIC DNA]</scope>
    <source>
        <strain evidence="3">DSM 14523 / JCM 11388 / NBRC 100420 / UNI-1</strain>
    </source>
</reference>